<dbReference type="Proteomes" id="UP000008022">
    <property type="component" value="Unassembled WGS sequence"/>
</dbReference>
<evidence type="ECO:0000256" key="1">
    <source>
        <dbReference type="SAM" id="Phobius"/>
    </source>
</evidence>
<evidence type="ECO:0000313" key="3">
    <source>
        <dbReference type="Proteomes" id="UP000008022"/>
    </source>
</evidence>
<dbReference type="AlphaFoldDB" id="A0A0E0NW05"/>
<keyword evidence="1" id="KW-0812">Transmembrane</keyword>
<reference evidence="2" key="2">
    <citation type="submission" date="2015-06" db="UniProtKB">
        <authorList>
            <consortium name="EnsemblPlants"/>
        </authorList>
    </citation>
    <scope>IDENTIFICATION</scope>
</reference>
<accession>A0A0E0NW05</accession>
<keyword evidence="1" id="KW-1133">Transmembrane helix</keyword>
<dbReference type="HOGENOM" id="CLU_2709115_0_0_1"/>
<evidence type="ECO:0000313" key="2">
    <source>
        <dbReference type="EnsemblPlants" id="ORUFI03G20610.1"/>
    </source>
</evidence>
<proteinExistence type="predicted"/>
<feature type="transmembrane region" description="Helical" evidence="1">
    <location>
        <begin position="37"/>
        <end position="59"/>
    </location>
</feature>
<sequence length="73" mass="7762">MASASNPRAPFSSSRRPPLQPLAQNIIAVVRARKREAVAAASAFMCLVVTGLSTCGSAMPACSPQTRRHLRLQ</sequence>
<protein>
    <submittedName>
        <fullName evidence="2">Uncharacterized protein</fullName>
    </submittedName>
</protein>
<name>A0A0E0NW05_ORYRU</name>
<organism evidence="2 3">
    <name type="scientific">Oryza rufipogon</name>
    <name type="common">Brownbeard rice</name>
    <name type="synonym">Asian wild rice</name>
    <dbReference type="NCBI Taxonomy" id="4529"/>
    <lineage>
        <taxon>Eukaryota</taxon>
        <taxon>Viridiplantae</taxon>
        <taxon>Streptophyta</taxon>
        <taxon>Embryophyta</taxon>
        <taxon>Tracheophyta</taxon>
        <taxon>Spermatophyta</taxon>
        <taxon>Magnoliopsida</taxon>
        <taxon>Liliopsida</taxon>
        <taxon>Poales</taxon>
        <taxon>Poaceae</taxon>
        <taxon>BOP clade</taxon>
        <taxon>Oryzoideae</taxon>
        <taxon>Oryzeae</taxon>
        <taxon>Oryzinae</taxon>
        <taxon>Oryza</taxon>
    </lineage>
</organism>
<dbReference type="Gramene" id="ORUFI03G20610.1">
    <property type="protein sequence ID" value="ORUFI03G20610.1"/>
    <property type="gene ID" value="ORUFI03G20610"/>
</dbReference>
<keyword evidence="3" id="KW-1185">Reference proteome</keyword>
<keyword evidence="1" id="KW-0472">Membrane</keyword>
<dbReference type="EnsemblPlants" id="ORUFI03G20610.1">
    <property type="protein sequence ID" value="ORUFI03G20610.1"/>
    <property type="gene ID" value="ORUFI03G20610"/>
</dbReference>
<reference evidence="3" key="1">
    <citation type="submission" date="2013-06" db="EMBL/GenBank/DDBJ databases">
        <authorList>
            <person name="Zhao Q."/>
        </authorList>
    </citation>
    <scope>NUCLEOTIDE SEQUENCE</scope>
    <source>
        <strain evidence="3">cv. W1943</strain>
    </source>
</reference>